<protein>
    <recommendedName>
        <fullName evidence="4">Glycine zipper domain-containing protein</fullName>
    </recommendedName>
</protein>
<dbReference type="Proteomes" id="UP000737171">
    <property type="component" value="Unassembled WGS sequence"/>
</dbReference>
<reference evidence="2 3" key="1">
    <citation type="submission" date="2020-05" db="EMBL/GenBank/DDBJ databases">
        <title>Aquincola sp. isolate from soil.</title>
        <authorList>
            <person name="Han J."/>
            <person name="Kim D.-U."/>
        </authorList>
    </citation>
    <scope>NUCLEOTIDE SEQUENCE [LARGE SCALE GENOMIC DNA]</scope>
    <source>
        <strain evidence="2 3">S2</strain>
    </source>
</reference>
<evidence type="ECO:0000313" key="2">
    <source>
        <dbReference type="EMBL" id="NRF65723.1"/>
    </source>
</evidence>
<sequence>MYMTATAYPTLRAGLAPECIEWSDAQIEALVAELYGPAVGAEDVESFWSDAGKGFLKVGKSVGRFAQQAAPGIAQGALTGASVGGPFGAIAGAVAGGAGGILSRSKNKTLRGIGGAIGGATQLASQFLPAGRLGGAVGQLAGVALGAARGGARGGLGGLAQGALGALGGLGGQRGTLGALARAGGSLLGSGAGRGGAANALMGLLSRPETTRALTAAALGPAGRSQVSVGGHAVPVQSILSALGGLAGRAAGEAEAEHAGMPAYFYGADGELAIDPADAEQRTDALLELFAATPVPWPIEHHRHTDETDESDEHDEAVDESVYSAEDLRRDAWLLANEAQWQAEWAEEYRHA</sequence>
<comment type="caution">
    <text evidence="2">The sequence shown here is derived from an EMBL/GenBank/DDBJ whole genome shotgun (WGS) entry which is preliminary data.</text>
</comment>
<dbReference type="EMBL" id="JABRWJ010000001">
    <property type="protein sequence ID" value="NRF65723.1"/>
    <property type="molecule type" value="Genomic_DNA"/>
</dbReference>
<feature type="region of interest" description="Disordered" evidence="1">
    <location>
        <begin position="299"/>
        <end position="321"/>
    </location>
</feature>
<organism evidence="2 3">
    <name type="scientific">Pseudaquabacterium terrae</name>
    <dbReference type="NCBI Taxonomy" id="2732868"/>
    <lineage>
        <taxon>Bacteria</taxon>
        <taxon>Pseudomonadati</taxon>
        <taxon>Pseudomonadota</taxon>
        <taxon>Betaproteobacteria</taxon>
        <taxon>Burkholderiales</taxon>
        <taxon>Sphaerotilaceae</taxon>
        <taxon>Pseudaquabacterium</taxon>
    </lineage>
</organism>
<dbReference type="RefSeq" id="WP_173120014.1">
    <property type="nucleotide sequence ID" value="NZ_JABRWJ010000001.1"/>
</dbReference>
<keyword evidence="3" id="KW-1185">Reference proteome</keyword>
<name>A0ABX2EA68_9BURK</name>
<evidence type="ECO:0000313" key="3">
    <source>
        <dbReference type="Proteomes" id="UP000737171"/>
    </source>
</evidence>
<proteinExistence type="predicted"/>
<gene>
    <name evidence="2" type="ORF">HLB44_01865</name>
</gene>
<evidence type="ECO:0000256" key="1">
    <source>
        <dbReference type="SAM" id="MobiDB-lite"/>
    </source>
</evidence>
<evidence type="ECO:0008006" key="4">
    <source>
        <dbReference type="Google" id="ProtNLM"/>
    </source>
</evidence>
<accession>A0ABX2EA68</accession>
<feature type="compositionally biased region" description="Acidic residues" evidence="1">
    <location>
        <begin position="307"/>
        <end position="319"/>
    </location>
</feature>